<sequence>MNGHFLVFSFLQTTICIYARLFPLFSIIGRKVAERMCRAEPVRGPRHGRIECLGTLMSHVPSDVDFIPGPNFGSHHFTMVAWRTARCTFQVLCLARHYTLFTFCFPSFLFLRHNGWKSHYHFFISYVRCLLRVPFVFLGYDDMFMTDGTGIL</sequence>
<evidence type="ECO:0000313" key="3">
    <source>
        <dbReference type="Proteomes" id="UP000800093"/>
    </source>
</evidence>
<dbReference type="Proteomes" id="UP000800093">
    <property type="component" value="Unassembled WGS sequence"/>
</dbReference>
<name>A0A9P4K615_9PLEO</name>
<accession>A0A9P4K615</accession>
<keyword evidence="1" id="KW-0812">Transmembrane</keyword>
<reference evidence="3" key="1">
    <citation type="journal article" date="2020" name="Stud. Mycol.">
        <title>101 Dothideomycetes genomes: A test case for predicting lifestyles and emergence of pathogens.</title>
        <authorList>
            <person name="Haridas S."/>
            <person name="Albert R."/>
            <person name="Binder M."/>
            <person name="Bloem J."/>
            <person name="LaButti K."/>
            <person name="Salamov A."/>
            <person name="Andreopoulos B."/>
            <person name="Baker S."/>
            <person name="Barry K."/>
            <person name="Bills G."/>
            <person name="Bluhm B."/>
            <person name="Cannon C."/>
            <person name="Castanera R."/>
            <person name="Culley D."/>
            <person name="Daum C."/>
            <person name="Ezra D."/>
            <person name="Gonzalez J."/>
            <person name="Henrissat B."/>
            <person name="Kuo A."/>
            <person name="Liang C."/>
            <person name="Lipzen A."/>
            <person name="Lutzoni F."/>
            <person name="Magnuson J."/>
            <person name="Mondo S."/>
            <person name="Nolan M."/>
            <person name="Ohm R."/>
            <person name="Pangilinan J."/>
            <person name="Park H.-J."/>
            <person name="Ramirez L."/>
            <person name="Alfaro M."/>
            <person name="Sun H."/>
            <person name="Tritt A."/>
            <person name="Yoshinaga Y."/>
            <person name="Zwiers L.-H."/>
            <person name="Turgeon B."/>
            <person name="Goodwin S."/>
            <person name="Spatafora J."/>
            <person name="Crous P."/>
            <person name="Grigoriev I."/>
        </authorList>
    </citation>
    <scope>NUCLEOTIDE SEQUENCE [LARGE SCALE GENOMIC DNA]</scope>
    <source>
        <strain evidence="3">CBS 304.66</strain>
    </source>
</reference>
<evidence type="ECO:0000313" key="2">
    <source>
        <dbReference type="EMBL" id="KAF2260770.1"/>
    </source>
</evidence>
<keyword evidence="1" id="KW-0472">Membrane</keyword>
<feature type="transmembrane region" description="Helical" evidence="1">
    <location>
        <begin position="6"/>
        <end position="28"/>
    </location>
</feature>
<keyword evidence="3" id="KW-1185">Reference proteome</keyword>
<comment type="caution">
    <text evidence="2">The sequence shown here is derived from an EMBL/GenBank/DDBJ whole genome shotgun (WGS) entry which is preliminary data.</text>
</comment>
<organism evidence="2 3">
    <name type="scientific">Lojkania enalia</name>
    <dbReference type="NCBI Taxonomy" id="147567"/>
    <lineage>
        <taxon>Eukaryota</taxon>
        <taxon>Fungi</taxon>
        <taxon>Dikarya</taxon>
        <taxon>Ascomycota</taxon>
        <taxon>Pezizomycotina</taxon>
        <taxon>Dothideomycetes</taxon>
        <taxon>Pleosporomycetidae</taxon>
        <taxon>Pleosporales</taxon>
        <taxon>Pleosporales incertae sedis</taxon>
        <taxon>Lojkania</taxon>
    </lineage>
</organism>
<protein>
    <submittedName>
        <fullName evidence="2">Uncharacterized protein</fullName>
    </submittedName>
</protein>
<evidence type="ECO:0000256" key="1">
    <source>
        <dbReference type="SAM" id="Phobius"/>
    </source>
</evidence>
<proteinExistence type="predicted"/>
<dbReference type="AlphaFoldDB" id="A0A9P4K615"/>
<dbReference type="EMBL" id="ML986673">
    <property type="protein sequence ID" value="KAF2260770.1"/>
    <property type="molecule type" value="Genomic_DNA"/>
</dbReference>
<gene>
    <name evidence="2" type="ORF">CC78DRAFT_385343</name>
</gene>
<feature type="transmembrane region" description="Helical" evidence="1">
    <location>
        <begin position="120"/>
        <end position="140"/>
    </location>
</feature>
<keyword evidence="1" id="KW-1133">Transmembrane helix</keyword>